<keyword evidence="2" id="KW-1185">Reference proteome</keyword>
<dbReference type="AlphaFoldDB" id="A0A2Z7AIL9"/>
<dbReference type="OrthoDB" id="1555531at2759"/>
<sequence>MQGDTGYFCFTYDTESSHEACTQLLRASSIEINWMDIAEETGDLFLGDAEVFFGNLDPDPTVTIRS</sequence>
<name>A0A2Z7AIL9_9LAMI</name>
<accession>A0A2Z7AIL9</accession>
<dbReference type="GO" id="GO:0016853">
    <property type="term" value="F:isomerase activity"/>
    <property type="evidence" value="ECO:0007669"/>
    <property type="project" value="UniProtKB-KW"/>
</dbReference>
<keyword evidence="1" id="KW-0413">Isomerase</keyword>
<proteinExistence type="predicted"/>
<evidence type="ECO:0000313" key="1">
    <source>
        <dbReference type="EMBL" id="KZV21665.1"/>
    </source>
</evidence>
<dbReference type="Proteomes" id="UP000250235">
    <property type="component" value="Unassembled WGS sequence"/>
</dbReference>
<evidence type="ECO:0000313" key="2">
    <source>
        <dbReference type="Proteomes" id="UP000250235"/>
    </source>
</evidence>
<reference evidence="1 2" key="1">
    <citation type="journal article" date="2015" name="Proc. Natl. Acad. Sci. U.S.A.">
        <title>The resurrection genome of Boea hygrometrica: A blueprint for survival of dehydration.</title>
        <authorList>
            <person name="Xiao L."/>
            <person name="Yang G."/>
            <person name="Zhang L."/>
            <person name="Yang X."/>
            <person name="Zhao S."/>
            <person name="Ji Z."/>
            <person name="Zhou Q."/>
            <person name="Hu M."/>
            <person name="Wang Y."/>
            <person name="Chen M."/>
            <person name="Xu Y."/>
            <person name="Jin H."/>
            <person name="Xiao X."/>
            <person name="Hu G."/>
            <person name="Bao F."/>
            <person name="Hu Y."/>
            <person name="Wan P."/>
            <person name="Li L."/>
            <person name="Deng X."/>
            <person name="Kuang T."/>
            <person name="Xiang C."/>
            <person name="Zhu J.K."/>
            <person name="Oliver M.J."/>
            <person name="He Y."/>
        </authorList>
    </citation>
    <scope>NUCLEOTIDE SEQUENCE [LARGE SCALE GENOMIC DNA]</scope>
    <source>
        <strain evidence="2">cv. XS01</strain>
    </source>
</reference>
<gene>
    <name evidence="1" type="ORF">F511_16371</name>
</gene>
<protein>
    <submittedName>
        <fullName evidence="1">Putative ribose-5-phosphate isomerase 4, chloroplastic</fullName>
    </submittedName>
</protein>
<organism evidence="1 2">
    <name type="scientific">Dorcoceras hygrometricum</name>
    <dbReference type="NCBI Taxonomy" id="472368"/>
    <lineage>
        <taxon>Eukaryota</taxon>
        <taxon>Viridiplantae</taxon>
        <taxon>Streptophyta</taxon>
        <taxon>Embryophyta</taxon>
        <taxon>Tracheophyta</taxon>
        <taxon>Spermatophyta</taxon>
        <taxon>Magnoliopsida</taxon>
        <taxon>eudicotyledons</taxon>
        <taxon>Gunneridae</taxon>
        <taxon>Pentapetalae</taxon>
        <taxon>asterids</taxon>
        <taxon>lamiids</taxon>
        <taxon>Lamiales</taxon>
        <taxon>Gesneriaceae</taxon>
        <taxon>Didymocarpoideae</taxon>
        <taxon>Trichosporeae</taxon>
        <taxon>Loxocarpinae</taxon>
        <taxon>Dorcoceras</taxon>
    </lineage>
</organism>
<dbReference type="EMBL" id="KV014879">
    <property type="protein sequence ID" value="KZV21665.1"/>
    <property type="molecule type" value="Genomic_DNA"/>
</dbReference>